<dbReference type="RefSeq" id="WP_197160258.1">
    <property type="nucleotide sequence ID" value="NZ_JADZGI010000001.1"/>
</dbReference>
<dbReference type="Pfam" id="PF00034">
    <property type="entry name" value="Cytochrom_C"/>
    <property type="match status" value="1"/>
</dbReference>
<dbReference type="PANTHER" id="PTHR33751">
    <property type="entry name" value="CBB3-TYPE CYTOCHROME C OXIDASE SUBUNIT FIXP"/>
    <property type="match status" value="1"/>
</dbReference>
<feature type="domain" description="Cytochrome c" evidence="7">
    <location>
        <begin position="172"/>
        <end position="255"/>
    </location>
</feature>
<dbReference type="PROSITE" id="PS51007">
    <property type="entry name" value="CYTC"/>
    <property type="match status" value="2"/>
</dbReference>
<keyword evidence="4" id="KW-0249">Electron transport</keyword>
<dbReference type="InterPro" id="IPR009056">
    <property type="entry name" value="Cyt_c-like_dom"/>
</dbReference>
<keyword evidence="9" id="KW-1185">Reference proteome</keyword>
<dbReference type="SUPFAM" id="SSF46626">
    <property type="entry name" value="Cytochrome c"/>
    <property type="match status" value="3"/>
</dbReference>
<evidence type="ECO:0000256" key="4">
    <source>
        <dbReference type="ARBA" id="ARBA00022982"/>
    </source>
</evidence>
<keyword evidence="5 6" id="KW-0408">Iron</keyword>
<dbReference type="EMBL" id="JADZGI010000001">
    <property type="protein sequence ID" value="MBH0111711.1"/>
    <property type="molecule type" value="Genomic_DNA"/>
</dbReference>
<dbReference type="AlphaFoldDB" id="A0A931HA27"/>
<organism evidence="8 9">
    <name type="scientific">Novosphingobium aureum</name>
    <dbReference type="NCBI Taxonomy" id="2792964"/>
    <lineage>
        <taxon>Bacteria</taxon>
        <taxon>Pseudomonadati</taxon>
        <taxon>Pseudomonadota</taxon>
        <taxon>Alphaproteobacteria</taxon>
        <taxon>Sphingomonadales</taxon>
        <taxon>Sphingomonadaceae</taxon>
        <taxon>Novosphingobium</taxon>
    </lineage>
</organism>
<dbReference type="InterPro" id="IPR050597">
    <property type="entry name" value="Cytochrome_c_Oxidase_Subunit"/>
</dbReference>
<evidence type="ECO:0000313" key="9">
    <source>
        <dbReference type="Proteomes" id="UP000617634"/>
    </source>
</evidence>
<feature type="domain" description="Cytochrome c" evidence="7">
    <location>
        <begin position="70"/>
        <end position="156"/>
    </location>
</feature>
<reference evidence="8" key="1">
    <citation type="submission" date="2020-11" db="EMBL/GenBank/DDBJ databases">
        <title>Novosphingobium aureum sp. nov., a marine bacterium isolated from sediment of a salt flat.</title>
        <authorList>
            <person name="Yoo Y."/>
            <person name="Kim J.-J."/>
        </authorList>
    </citation>
    <scope>NUCLEOTIDE SEQUENCE</scope>
    <source>
        <strain evidence="8">YJ-S2-02</strain>
    </source>
</reference>
<dbReference type="Gene3D" id="1.10.760.10">
    <property type="entry name" value="Cytochrome c-like domain"/>
    <property type="match status" value="3"/>
</dbReference>
<evidence type="ECO:0000259" key="7">
    <source>
        <dbReference type="PROSITE" id="PS51007"/>
    </source>
</evidence>
<dbReference type="Proteomes" id="UP000617634">
    <property type="component" value="Unassembled WGS sequence"/>
</dbReference>
<evidence type="ECO:0000256" key="1">
    <source>
        <dbReference type="ARBA" id="ARBA00022448"/>
    </source>
</evidence>
<keyword evidence="1" id="KW-0813">Transport</keyword>
<keyword evidence="2 6" id="KW-0349">Heme</keyword>
<evidence type="ECO:0000256" key="3">
    <source>
        <dbReference type="ARBA" id="ARBA00022723"/>
    </source>
</evidence>
<evidence type="ECO:0000256" key="2">
    <source>
        <dbReference type="ARBA" id="ARBA00022617"/>
    </source>
</evidence>
<dbReference type="PANTHER" id="PTHR33751:SF9">
    <property type="entry name" value="CYTOCHROME C4"/>
    <property type="match status" value="1"/>
</dbReference>
<dbReference type="InterPro" id="IPR036909">
    <property type="entry name" value="Cyt_c-like_dom_sf"/>
</dbReference>
<sequence>MTLRLTWKRVIVTLVGLALAGLLFAWSGLMQISASSGHWAVTDWFLHWTMQNSVRTYSTFQTPAKVRDDTALVSAAGHFRQACQVCHGAPGHRPSPVMQSATPPAPDLAKVAGHYTDRELFWIVKHGVKFTGMPAWPTPERPDEIRRMVGFLRALPAMSPQRYEELTAPRPSSAPESAPPLARSLAACTGCHGSDGMGREQSDIPIIAGQKADHLYHTLRAYAAGSRQSGAMQVAAAALDEAQMRALADHFAALPGLRDVPLAATHPLLVGGDRRKQLPACASCHAPGRKAPYIAGQHAAYLTGRLEAWQGEETTIDAHKPQVPMPVIARRIPADQIAPLARALSQQQTAPKREPH</sequence>
<dbReference type="GO" id="GO:0046872">
    <property type="term" value="F:metal ion binding"/>
    <property type="evidence" value="ECO:0007669"/>
    <property type="project" value="UniProtKB-KW"/>
</dbReference>
<keyword evidence="3 6" id="KW-0479">Metal-binding</keyword>
<proteinExistence type="predicted"/>
<evidence type="ECO:0000256" key="5">
    <source>
        <dbReference type="ARBA" id="ARBA00023004"/>
    </source>
</evidence>
<dbReference type="GO" id="GO:0020037">
    <property type="term" value="F:heme binding"/>
    <property type="evidence" value="ECO:0007669"/>
    <property type="project" value="InterPro"/>
</dbReference>
<protein>
    <submittedName>
        <fullName evidence="8">C-type cytochrome</fullName>
    </submittedName>
</protein>
<evidence type="ECO:0000256" key="6">
    <source>
        <dbReference type="PROSITE-ProRule" id="PRU00433"/>
    </source>
</evidence>
<dbReference type="GO" id="GO:0009055">
    <property type="term" value="F:electron transfer activity"/>
    <property type="evidence" value="ECO:0007669"/>
    <property type="project" value="InterPro"/>
</dbReference>
<comment type="caution">
    <text evidence="8">The sequence shown here is derived from an EMBL/GenBank/DDBJ whole genome shotgun (WGS) entry which is preliminary data.</text>
</comment>
<accession>A0A931HA27</accession>
<evidence type="ECO:0000313" key="8">
    <source>
        <dbReference type="EMBL" id="MBH0111711.1"/>
    </source>
</evidence>
<name>A0A931HA27_9SPHN</name>
<dbReference type="Pfam" id="PF13442">
    <property type="entry name" value="Cytochrome_CBB3"/>
    <property type="match status" value="1"/>
</dbReference>
<gene>
    <name evidence="8" type="ORF">I5E68_01945</name>
</gene>